<accession>A0A261FLD4</accession>
<evidence type="ECO:0000313" key="2">
    <source>
        <dbReference type="EMBL" id="OZG59908.1"/>
    </source>
</evidence>
<dbReference type="Proteomes" id="UP000216352">
    <property type="component" value="Unassembled WGS sequence"/>
</dbReference>
<dbReference type="OrthoDB" id="3243409at2"/>
<evidence type="ECO:0000313" key="3">
    <source>
        <dbReference type="Proteomes" id="UP000216352"/>
    </source>
</evidence>
<feature type="region of interest" description="Disordered" evidence="1">
    <location>
        <begin position="86"/>
        <end position="113"/>
    </location>
</feature>
<comment type="caution">
    <text evidence="2">The sequence shown here is derived from an EMBL/GenBank/DDBJ whole genome shotgun (WGS) entry which is preliminary data.</text>
</comment>
<dbReference type="RefSeq" id="WP_072726167.1">
    <property type="nucleotide sequence ID" value="NZ_BDIS01000019.1"/>
</dbReference>
<name>A0A261FLD4_9BIFI</name>
<protein>
    <submittedName>
        <fullName evidence="2">Uncharacterized protein</fullName>
    </submittedName>
</protein>
<dbReference type="STRING" id="1603886.GCA_001895165_01526"/>
<feature type="compositionally biased region" description="Basic and acidic residues" evidence="1">
    <location>
        <begin position="86"/>
        <end position="95"/>
    </location>
</feature>
<proteinExistence type="predicted"/>
<evidence type="ECO:0000256" key="1">
    <source>
        <dbReference type="SAM" id="MobiDB-lite"/>
    </source>
</evidence>
<feature type="compositionally biased region" description="Polar residues" evidence="1">
    <location>
        <begin position="100"/>
        <end position="113"/>
    </location>
</feature>
<keyword evidence="3" id="KW-1185">Reference proteome</keyword>
<sequence length="113" mass="12578">MTLFIDKTNRVADLRIVDEDNGVDWSIDFFDVGALEHRYVETALDDAYVVDDIDYLIDQANDMIQGLGDFLENGPSENNRLEVEDIDNGDARIDPADASDPSNVPTDDTGPTR</sequence>
<gene>
    <name evidence="2" type="ORF">BLEM_2083</name>
</gene>
<dbReference type="AlphaFoldDB" id="A0A261FLD4"/>
<organism evidence="2 3">
    <name type="scientific">Bifidobacterium lemurum</name>
    <dbReference type="NCBI Taxonomy" id="1603886"/>
    <lineage>
        <taxon>Bacteria</taxon>
        <taxon>Bacillati</taxon>
        <taxon>Actinomycetota</taxon>
        <taxon>Actinomycetes</taxon>
        <taxon>Bifidobacteriales</taxon>
        <taxon>Bifidobacteriaceae</taxon>
        <taxon>Bifidobacterium</taxon>
    </lineage>
</organism>
<dbReference type="EMBL" id="MWWX01000019">
    <property type="protein sequence ID" value="OZG59908.1"/>
    <property type="molecule type" value="Genomic_DNA"/>
</dbReference>
<reference evidence="2 3" key="1">
    <citation type="journal article" date="2017" name="BMC Genomics">
        <title>Comparative genomic and phylogenomic analyses of the Bifidobacteriaceae family.</title>
        <authorList>
            <person name="Lugli G.A."/>
            <person name="Milani C."/>
            <person name="Turroni F."/>
            <person name="Duranti S."/>
            <person name="Mancabelli L."/>
            <person name="Mangifesta M."/>
            <person name="Ferrario C."/>
            <person name="Modesto M."/>
            <person name="Mattarelli P."/>
            <person name="Jiri K."/>
            <person name="van Sinderen D."/>
            <person name="Ventura M."/>
        </authorList>
    </citation>
    <scope>NUCLEOTIDE SEQUENCE [LARGE SCALE GENOMIC DNA]</scope>
    <source>
        <strain evidence="2 3">DSM 28807</strain>
    </source>
</reference>